<dbReference type="PROSITE" id="PS51318">
    <property type="entry name" value="TAT"/>
    <property type="match status" value="1"/>
</dbReference>
<sequence>MSPTRRCFLAASGATLMTLQAGMVRSQPLVGPLAPWAVAGATAADPRVAAMAWAVLAPNPHNRQPWALRLVGENKALLFCDLDRRLPATDPFDRQIVIGLGCFLELFRMAAAERGLHAALTPFPEGEPAPRLDARPVARITLRPGGAKDPLFAAVPQRRSAKQPYDVARPLPEGTQARLATALLEPSRLGLADGDVAALRDLTWRAWVIEANSPEAWGESVELSRLGSAAVAARPDGISLWGPQFDAMLARGELSHAAMRPGQPGHAFAMRQYEAMLGATNAYVWLTTPGNSRAEQLAAGRDWLRLNLAATAAGLAMQPVSQALQEFPEMAEPHAEMPRLLNATGTVQMLGRVGFATRPAPPTPRWPAESRILPG</sequence>
<name>A0A840A7B7_9PROT</name>
<dbReference type="Proteomes" id="UP000553193">
    <property type="component" value="Unassembled WGS sequence"/>
</dbReference>
<dbReference type="Gene3D" id="3.40.109.10">
    <property type="entry name" value="NADH Oxidase"/>
    <property type="match status" value="1"/>
</dbReference>
<dbReference type="GO" id="GO:0016491">
    <property type="term" value="F:oxidoreductase activity"/>
    <property type="evidence" value="ECO:0007669"/>
    <property type="project" value="InterPro"/>
</dbReference>
<dbReference type="InterPro" id="IPR006311">
    <property type="entry name" value="TAT_signal"/>
</dbReference>
<evidence type="ECO:0000313" key="1">
    <source>
        <dbReference type="EMBL" id="MBB3897121.1"/>
    </source>
</evidence>
<accession>A0A840A7B7</accession>
<dbReference type="SUPFAM" id="SSF55469">
    <property type="entry name" value="FMN-dependent nitroreductase-like"/>
    <property type="match status" value="1"/>
</dbReference>
<proteinExistence type="predicted"/>
<keyword evidence="2" id="KW-1185">Reference proteome</keyword>
<evidence type="ECO:0000313" key="2">
    <source>
        <dbReference type="Proteomes" id="UP000553193"/>
    </source>
</evidence>
<gene>
    <name evidence="1" type="ORF">GGQ83_000547</name>
</gene>
<dbReference type="EMBL" id="JACIDJ010000001">
    <property type="protein sequence ID" value="MBB3897121.1"/>
    <property type="molecule type" value="Genomic_DNA"/>
</dbReference>
<dbReference type="InterPro" id="IPR000415">
    <property type="entry name" value="Nitroreductase-like"/>
</dbReference>
<reference evidence="1 2" key="1">
    <citation type="submission" date="2020-08" db="EMBL/GenBank/DDBJ databases">
        <title>Genomic Encyclopedia of Type Strains, Phase IV (KMG-IV): sequencing the most valuable type-strain genomes for metagenomic binning, comparative biology and taxonomic classification.</title>
        <authorList>
            <person name="Goeker M."/>
        </authorList>
    </citation>
    <scope>NUCLEOTIDE SEQUENCE [LARGE SCALE GENOMIC DNA]</scope>
    <source>
        <strain evidence="1 2">DSM 19979</strain>
    </source>
</reference>
<comment type="caution">
    <text evidence="1">The sequence shown here is derived from an EMBL/GenBank/DDBJ whole genome shotgun (WGS) entry which is preliminary data.</text>
</comment>
<organism evidence="1 2">
    <name type="scientific">Roseococcus suduntuyensis</name>
    <dbReference type="NCBI Taxonomy" id="455361"/>
    <lineage>
        <taxon>Bacteria</taxon>
        <taxon>Pseudomonadati</taxon>
        <taxon>Pseudomonadota</taxon>
        <taxon>Alphaproteobacteria</taxon>
        <taxon>Acetobacterales</taxon>
        <taxon>Roseomonadaceae</taxon>
        <taxon>Roseococcus</taxon>
    </lineage>
</organism>
<evidence type="ECO:0008006" key="3">
    <source>
        <dbReference type="Google" id="ProtNLM"/>
    </source>
</evidence>
<dbReference type="NCBIfam" id="NF047509">
    <property type="entry name" value="Rv3131_FMN_oxido"/>
    <property type="match status" value="1"/>
</dbReference>
<dbReference type="AlphaFoldDB" id="A0A840A7B7"/>
<protein>
    <recommendedName>
        <fullName evidence="3">Nitroreductase family protein</fullName>
    </recommendedName>
</protein>
<dbReference type="RefSeq" id="WP_184382060.1">
    <property type="nucleotide sequence ID" value="NZ_JACIDJ010000001.1"/>
</dbReference>